<dbReference type="Gene3D" id="3.40.50.10810">
    <property type="entry name" value="Tandem AAA-ATPase domain"/>
    <property type="match status" value="1"/>
</dbReference>
<feature type="domain" description="SWIM-type" evidence="4">
    <location>
        <begin position="59"/>
        <end position="93"/>
    </location>
</feature>
<gene>
    <name evidence="7" type="ORF">QPX54_00605</name>
</gene>
<feature type="domain" description="Helicase ATP-binding" evidence="5">
    <location>
        <begin position="638"/>
        <end position="796"/>
    </location>
</feature>
<dbReference type="PANTHER" id="PTHR45629:SF7">
    <property type="entry name" value="DNA EXCISION REPAIR PROTEIN ERCC-6-RELATED"/>
    <property type="match status" value="1"/>
</dbReference>
<dbReference type="GO" id="GO:0005524">
    <property type="term" value="F:ATP binding"/>
    <property type="evidence" value="ECO:0007669"/>
    <property type="project" value="InterPro"/>
</dbReference>
<dbReference type="PROSITE" id="PS51192">
    <property type="entry name" value="HELICASE_ATP_BIND_1"/>
    <property type="match status" value="1"/>
</dbReference>
<dbReference type="GO" id="GO:0008270">
    <property type="term" value="F:zinc ion binding"/>
    <property type="evidence" value="ECO:0007669"/>
    <property type="project" value="UniProtKB-KW"/>
</dbReference>
<comment type="caution">
    <text evidence="7">The sequence shown here is derived from an EMBL/GenBank/DDBJ whole genome shotgun (WGS) entry which is preliminary data.</text>
</comment>
<dbReference type="Proteomes" id="UP001226160">
    <property type="component" value="Unassembled WGS sequence"/>
</dbReference>
<evidence type="ECO:0000313" key="7">
    <source>
        <dbReference type="EMBL" id="MDK4325024.1"/>
    </source>
</evidence>
<evidence type="ECO:0000256" key="2">
    <source>
        <dbReference type="PROSITE-ProRule" id="PRU00325"/>
    </source>
</evidence>
<dbReference type="Pfam" id="PF00176">
    <property type="entry name" value="SNF2-rel_dom"/>
    <property type="match status" value="1"/>
</dbReference>
<dbReference type="Pfam" id="PF08455">
    <property type="entry name" value="SNF2_assoc"/>
    <property type="match status" value="1"/>
</dbReference>
<dbReference type="InterPro" id="IPR000330">
    <property type="entry name" value="SNF2_N"/>
</dbReference>
<dbReference type="SUPFAM" id="SSF52540">
    <property type="entry name" value="P-loop containing nucleoside triphosphate hydrolases"/>
    <property type="match status" value="2"/>
</dbReference>
<proteinExistence type="predicted"/>
<dbReference type="InterPro" id="IPR014001">
    <property type="entry name" value="Helicase_ATP-bd"/>
</dbReference>
<dbReference type="InterPro" id="IPR001650">
    <property type="entry name" value="Helicase_C-like"/>
</dbReference>
<feature type="region of interest" description="Disordered" evidence="3">
    <location>
        <begin position="101"/>
        <end position="142"/>
    </location>
</feature>
<organism evidence="7 8">
    <name type="scientific">Corynebacterium propinquum</name>
    <dbReference type="NCBI Taxonomy" id="43769"/>
    <lineage>
        <taxon>Bacteria</taxon>
        <taxon>Bacillati</taxon>
        <taxon>Actinomycetota</taxon>
        <taxon>Actinomycetes</taxon>
        <taxon>Mycobacteriales</taxon>
        <taxon>Corynebacteriaceae</taxon>
        <taxon>Corynebacterium</taxon>
    </lineage>
</organism>
<dbReference type="SMART" id="SM00487">
    <property type="entry name" value="DEXDc"/>
    <property type="match status" value="1"/>
</dbReference>
<dbReference type="InterPro" id="IPR007527">
    <property type="entry name" value="Znf_SWIM"/>
</dbReference>
<evidence type="ECO:0000256" key="3">
    <source>
        <dbReference type="SAM" id="MobiDB-lite"/>
    </source>
</evidence>
<dbReference type="Pfam" id="PF00271">
    <property type="entry name" value="Helicase_C"/>
    <property type="match status" value="1"/>
</dbReference>
<dbReference type="InterPro" id="IPR038718">
    <property type="entry name" value="SNF2-like_sf"/>
</dbReference>
<evidence type="ECO:0000313" key="8">
    <source>
        <dbReference type="Proteomes" id="UP001226160"/>
    </source>
</evidence>
<keyword evidence="2" id="KW-0863">Zinc-finger</keyword>
<dbReference type="PROSITE" id="PS51194">
    <property type="entry name" value="HELICASE_CTER"/>
    <property type="match status" value="1"/>
</dbReference>
<keyword evidence="2" id="KW-0862">Zinc</keyword>
<evidence type="ECO:0000259" key="4">
    <source>
        <dbReference type="PROSITE" id="PS50966"/>
    </source>
</evidence>
<feature type="domain" description="Helicase C-terminal" evidence="6">
    <location>
        <begin position="919"/>
        <end position="1079"/>
    </location>
</feature>
<dbReference type="PANTHER" id="PTHR45629">
    <property type="entry name" value="SNF2/RAD54 FAMILY MEMBER"/>
    <property type="match status" value="1"/>
</dbReference>
<dbReference type="PROSITE" id="PS50966">
    <property type="entry name" value="ZF_SWIM"/>
    <property type="match status" value="1"/>
</dbReference>
<name>A0AAP4BTI7_9CORY</name>
<dbReference type="InterPro" id="IPR027417">
    <property type="entry name" value="P-loop_NTPase"/>
</dbReference>
<accession>A0AAP4BTI7</accession>
<feature type="compositionally biased region" description="Low complexity" evidence="3">
    <location>
        <begin position="131"/>
        <end position="141"/>
    </location>
</feature>
<dbReference type="CDD" id="cd18793">
    <property type="entry name" value="SF2_C_SNF"/>
    <property type="match status" value="1"/>
</dbReference>
<keyword evidence="1" id="KW-0378">Hydrolase</keyword>
<evidence type="ECO:0000259" key="5">
    <source>
        <dbReference type="PROSITE" id="PS51192"/>
    </source>
</evidence>
<dbReference type="InterPro" id="IPR050496">
    <property type="entry name" value="SNF2_RAD54_helicase_repair"/>
</dbReference>
<dbReference type="InterPro" id="IPR013663">
    <property type="entry name" value="Helicase_SWF/SNF/SWI_bac"/>
</dbReference>
<dbReference type="GO" id="GO:0016787">
    <property type="term" value="F:hydrolase activity"/>
    <property type="evidence" value="ECO:0007669"/>
    <property type="project" value="UniProtKB-KW"/>
</dbReference>
<dbReference type="RefSeq" id="WP_147579063.1">
    <property type="nucleotide sequence ID" value="NZ_CABIYR010000005.1"/>
</dbReference>
<reference evidence="7" key="1">
    <citation type="submission" date="2023-05" db="EMBL/GenBank/DDBJ databases">
        <title>Metabolic capabilities are highly conserved among human nasal-associated Corynebacterium species in pangenomic analyses.</title>
        <authorList>
            <person name="Tran T.H."/>
            <person name="Roberts A.Q."/>
            <person name="Escapa I.F."/>
            <person name="Gao W."/>
            <person name="Conlan S."/>
            <person name="Kong H."/>
            <person name="Segre J.A."/>
            <person name="Kelly M.S."/>
            <person name="Lemon K.P."/>
        </authorList>
    </citation>
    <scope>NUCLEOTIDE SEQUENCE</scope>
    <source>
        <strain evidence="7">KPL2654</strain>
    </source>
</reference>
<sequence>MNTAPLLHYLEPAVIDRGHELFHRNAAEITDIQRTFNLTEVSGNCLGSQGDLYHPRVAMHISPDGVLRAFIGHCSCPYGINCKHTAALYLTYMAAQHKQADDPVQPGWKHDLDNIFSPTRPGGLRQRHQRQPSQPQTTQTERSTRLALLFNYSPAGVRETHWGPINAPASLSVELVRPTKNQINKRSWAKTDVSFHRFLNQTYAPTILPAHEQAAQKLTDAFIDHEIYFDSQHTLAPLTHIDNAEPLKAIARTAAEGIELVDATSNGRIIFHDGLVRPYLALHQRDDGDIQLTATLHLHAAGYIEPELVLGYPGFGAVWRDETETLHIARFTEPASEQWRRLHEVEHTVRIPDEDKDEFEADFLDRLDNNTPWTSPDKSFTPGPPPAPHLRVDISTDRQANHPLAAEFAWYFVYGRRAVSLPDAGHHASSDPRRNADAEQELLGKLWFTPRNATLHGAELLDFFHTGLPRLEQLGVDVHIADAAQRIAALTPASDVDVAVAAHRGANDWFGLDVQVVVDQQPVPIAQLIAALNDPHRLLILDNGTYADLNNAEYDAFARLLEEARALGDTRSSRPQVPRVRTSFWDELEALESINFTPDEWLRSALDAVHEPVGELAVPAELQAELRPYQETGFRWLSGLNRRGFGGVLADDMGLGKTLQVLSMIVDSPERPWLVVAPTSVVSNWAREVAKFAPHLKAATVNATSKRREQSLSQLADDNDIVITSYTLLRLEAAQYQDIDWAGVILDEAQHAKNPASKIFSTIRDLRVAKKFAITGTPIENSLSDAWSMFSLTTPGLLGNVKQFREHFERPISRGDDEKMEVLRQRTSPFLLRRRKADVALDLPPIQTQVVPVELAANHRKLYDLHFARERQRILGLLADDPDGNRIEVLAAITRLRQLAIDPQLAIPDSTATSSKLRVLDELLESIVQEGHRVLIFSQFTTFLRKVREHLEAADIPTSYLDGQTKNRQDVIDEFSNGDNQIFLISLKAGGVGLNLTSANYVILLDPWWNPAAEQQAIDRAHRIGQKVPVTVFRLVSTDTIEDQVVALQDSKRELMENFLEPGQSGQTGGVELNADVLRELFDAD</sequence>
<protein>
    <submittedName>
        <fullName evidence="7">SNF2-related protein</fullName>
    </submittedName>
</protein>
<dbReference type="SMART" id="SM00490">
    <property type="entry name" value="HELICc"/>
    <property type="match status" value="1"/>
</dbReference>
<dbReference type="Gene3D" id="3.40.50.300">
    <property type="entry name" value="P-loop containing nucleotide triphosphate hydrolases"/>
    <property type="match status" value="1"/>
</dbReference>
<dbReference type="Pfam" id="PF04434">
    <property type="entry name" value="SWIM"/>
    <property type="match status" value="1"/>
</dbReference>
<dbReference type="InterPro" id="IPR049730">
    <property type="entry name" value="SNF2/RAD54-like_C"/>
</dbReference>
<keyword evidence="2" id="KW-0479">Metal-binding</keyword>
<dbReference type="AlphaFoldDB" id="A0AAP4BTI7"/>
<evidence type="ECO:0000259" key="6">
    <source>
        <dbReference type="PROSITE" id="PS51194"/>
    </source>
</evidence>
<dbReference type="EMBL" id="JASNVP010000001">
    <property type="protein sequence ID" value="MDK4325024.1"/>
    <property type="molecule type" value="Genomic_DNA"/>
</dbReference>
<evidence type="ECO:0000256" key="1">
    <source>
        <dbReference type="ARBA" id="ARBA00022801"/>
    </source>
</evidence>